<dbReference type="EMBL" id="AAOE01000006">
    <property type="protein sequence ID" value="EAR09990.1"/>
    <property type="molecule type" value="Genomic_DNA"/>
</dbReference>
<dbReference type="OrthoDB" id="9794948at2"/>
<dbReference type="STRING" id="314283.MED297_07876"/>
<dbReference type="HOGENOM" id="CLU_065853_3_0_6"/>
<dbReference type="PIRSF" id="PIRSF010372">
    <property type="entry name" value="PaiB"/>
    <property type="match status" value="1"/>
</dbReference>
<organism evidence="1 2">
    <name type="scientific">Reinekea blandensis MED297</name>
    <dbReference type="NCBI Taxonomy" id="314283"/>
    <lineage>
        <taxon>Bacteria</taxon>
        <taxon>Pseudomonadati</taxon>
        <taxon>Pseudomonadota</taxon>
        <taxon>Gammaproteobacteria</taxon>
        <taxon>Oceanospirillales</taxon>
        <taxon>Saccharospirillaceae</taxon>
        <taxon>Reinekea</taxon>
    </lineage>
</organism>
<proteinExistence type="predicted"/>
<reference evidence="1 2" key="1">
    <citation type="submission" date="2006-02" db="EMBL/GenBank/DDBJ databases">
        <authorList>
            <person name="Pinhassi J."/>
            <person name="Pedros-Alio C."/>
            <person name="Ferriera S."/>
            <person name="Johnson J."/>
            <person name="Kravitz S."/>
            <person name="Halpern A."/>
            <person name="Remington K."/>
            <person name="Beeson K."/>
            <person name="Tran B."/>
            <person name="Rogers Y.-H."/>
            <person name="Friedman R."/>
            <person name="Venter J.C."/>
        </authorList>
    </citation>
    <scope>NUCLEOTIDE SEQUENCE [LARGE SCALE GENOMIC DNA]</scope>
    <source>
        <strain evidence="1 2">MED297</strain>
    </source>
</reference>
<gene>
    <name evidence="1" type="ORF">MED297_07876</name>
</gene>
<dbReference type="Pfam" id="PF04299">
    <property type="entry name" value="FMN_bind_2"/>
    <property type="match status" value="1"/>
</dbReference>
<protein>
    <submittedName>
        <fullName evidence="1">Transcriptional repressor of sporulation and degradative enzyme production</fullName>
    </submittedName>
</protein>
<keyword evidence="2" id="KW-1185">Reference proteome</keyword>
<sequence length="200" mass="22581">MYIPKHFRATDRAVIEAFIQQHAFGQLVSQVNDRPYVTHLPFLLSDDGQTLYAHLARQNPQLDNLGEQTVMVTFQGPHDYISPSWYEQPGVPTWNYQAVHVYGTVRRIEDAAELSALVNQLSVQYEQAQPVPWSPQYKAAMLNAIVGIAIDINDIEAKFKLSQNRSDADRQAVIARLQERSSSALAEAMQQSLNAERDLS</sequence>
<dbReference type="InterPro" id="IPR012349">
    <property type="entry name" value="Split_barrel_FMN-bd"/>
</dbReference>
<accession>A4BCQ8</accession>
<evidence type="ECO:0000313" key="2">
    <source>
        <dbReference type="Proteomes" id="UP000005953"/>
    </source>
</evidence>
<dbReference type="PANTHER" id="PTHR35802:SF1">
    <property type="entry name" value="PROTEASE SYNTHASE AND SPORULATION PROTEIN PAI 2"/>
    <property type="match status" value="1"/>
</dbReference>
<comment type="caution">
    <text evidence="1">The sequence shown here is derived from an EMBL/GenBank/DDBJ whole genome shotgun (WGS) entry which is preliminary data.</text>
</comment>
<dbReference type="AlphaFoldDB" id="A4BCQ8"/>
<name>A4BCQ8_9GAMM</name>
<dbReference type="Proteomes" id="UP000005953">
    <property type="component" value="Unassembled WGS sequence"/>
</dbReference>
<evidence type="ECO:0000313" key="1">
    <source>
        <dbReference type="EMBL" id="EAR09990.1"/>
    </source>
</evidence>
<dbReference type="RefSeq" id="WP_008045599.1">
    <property type="nucleotide sequence ID" value="NZ_CH724152.1"/>
</dbReference>
<dbReference type="Gene3D" id="2.30.110.10">
    <property type="entry name" value="Electron Transport, Fmn-binding Protein, Chain A"/>
    <property type="match status" value="1"/>
</dbReference>
<dbReference type="InterPro" id="IPR007396">
    <property type="entry name" value="TR_PAI2-type"/>
</dbReference>
<dbReference type="PANTHER" id="PTHR35802">
    <property type="entry name" value="PROTEASE SYNTHASE AND SPORULATION PROTEIN PAI 2"/>
    <property type="match status" value="1"/>
</dbReference>
<dbReference type="SUPFAM" id="SSF50475">
    <property type="entry name" value="FMN-binding split barrel"/>
    <property type="match status" value="1"/>
</dbReference>